<keyword evidence="4" id="KW-1185">Reference proteome</keyword>
<proteinExistence type="predicted"/>
<gene>
    <name evidence="3" type="ORF">AArcSt11_06960</name>
</gene>
<dbReference type="InterPro" id="IPR058454">
    <property type="entry name" value="DUF8141"/>
</dbReference>
<evidence type="ECO:0000313" key="3">
    <source>
        <dbReference type="EMBL" id="MCL9813394.1"/>
    </source>
</evidence>
<reference evidence="3 4" key="1">
    <citation type="journal article" date="2022" name="Syst. Appl. Microbiol.">
        <title>Natronocalculus amylovorans gen. nov., sp. nov., and Natranaeroarchaeum aerophilus sp. nov., dominant culturable amylolytic natronoarchaea from hypersaline soda lakes in southwestern Siberia.</title>
        <authorList>
            <person name="Sorokin D.Y."/>
            <person name="Elcheninov A.G."/>
            <person name="Khizhniak T.V."/>
            <person name="Koenen M."/>
            <person name="Bale N.J."/>
            <person name="Damste J.S.S."/>
            <person name="Kublanov I.V."/>
        </authorList>
    </citation>
    <scope>NUCLEOTIDE SEQUENCE [LARGE SCALE GENOMIC DNA]</scope>
    <source>
        <strain evidence="3 4">AArc-St1-1</strain>
    </source>
</reference>
<dbReference type="RefSeq" id="WP_250595796.1">
    <property type="nucleotide sequence ID" value="NZ_JAKRVY010000003.1"/>
</dbReference>
<organism evidence="3 4">
    <name type="scientific">Natranaeroarchaeum aerophilus</name>
    <dbReference type="NCBI Taxonomy" id="2917711"/>
    <lineage>
        <taxon>Archaea</taxon>
        <taxon>Methanobacteriati</taxon>
        <taxon>Methanobacteriota</taxon>
        <taxon>Stenosarchaea group</taxon>
        <taxon>Halobacteria</taxon>
        <taxon>Halobacteriales</taxon>
        <taxon>Natronoarchaeaceae</taxon>
        <taxon>Natranaeroarchaeum</taxon>
    </lineage>
</organism>
<comment type="caution">
    <text evidence="3">The sequence shown here is derived from an EMBL/GenBank/DDBJ whole genome shotgun (WGS) entry which is preliminary data.</text>
</comment>
<feature type="transmembrane region" description="Helical" evidence="1">
    <location>
        <begin position="12"/>
        <end position="33"/>
    </location>
</feature>
<dbReference type="AlphaFoldDB" id="A0AAE3FRS6"/>
<evidence type="ECO:0000256" key="1">
    <source>
        <dbReference type="SAM" id="Phobius"/>
    </source>
</evidence>
<accession>A0AAE3FRS6</accession>
<evidence type="ECO:0000259" key="2">
    <source>
        <dbReference type="Pfam" id="PF26464"/>
    </source>
</evidence>
<keyword evidence="1" id="KW-0472">Membrane</keyword>
<sequence>MSAGWFHSKPFATQLIIVATVCDITGASLGYAFHPQLGVDPIMGVVYGLIAGTIPLGIWLSMQPEVRS</sequence>
<dbReference type="Proteomes" id="UP001202674">
    <property type="component" value="Unassembled WGS sequence"/>
</dbReference>
<protein>
    <recommendedName>
        <fullName evidence="2">DUF8141 domain-containing protein</fullName>
    </recommendedName>
</protein>
<keyword evidence="1" id="KW-0812">Transmembrane</keyword>
<name>A0AAE3FRS6_9EURY</name>
<dbReference type="EMBL" id="JAKRVY010000003">
    <property type="protein sequence ID" value="MCL9813394.1"/>
    <property type="molecule type" value="Genomic_DNA"/>
</dbReference>
<feature type="transmembrane region" description="Helical" evidence="1">
    <location>
        <begin position="45"/>
        <end position="62"/>
    </location>
</feature>
<dbReference type="Pfam" id="PF26464">
    <property type="entry name" value="DUF8141"/>
    <property type="match status" value="1"/>
</dbReference>
<feature type="domain" description="DUF8141" evidence="2">
    <location>
        <begin position="3"/>
        <end position="64"/>
    </location>
</feature>
<keyword evidence="1" id="KW-1133">Transmembrane helix</keyword>
<evidence type="ECO:0000313" key="4">
    <source>
        <dbReference type="Proteomes" id="UP001202674"/>
    </source>
</evidence>